<evidence type="ECO:0000313" key="2">
    <source>
        <dbReference type="Proteomes" id="UP001333818"/>
    </source>
</evidence>
<organism evidence="1 2">
    <name type="scientific">Tumidithrix elongata BACA0141</name>
    <dbReference type="NCBI Taxonomy" id="2716417"/>
    <lineage>
        <taxon>Bacteria</taxon>
        <taxon>Bacillati</taxon>
        <taxon>Cyanobacteriota</taxon>
        <taxon>Cyanophyceae</taxon>
        <taxon>Pseudanabaenales</taxon>
        <taxon>Pseudanabaenaceae</taxon>
        <taxon>Tumidithrix</taxon>
        <taxon>Tumidithrix elongata</taxon>
    </lineage>
</organism>
<evidence type="ECO:0000313" key="1">
    <source>
        <dbReference type="EMBL" id="MEE3716282.1"/>
    </source>
</evidence>
<comment type="caution">
    <text evidence="1">The sequence shown here is derived from an EMBL/GenBank/DDBJ whole genome shotgun (WGS) entry which is preliminary data.</text>
</comment>
<accession>A0AAW9PUD3</accession>
<dbReference type="RefSeq" id="WP_330482709.1">
    <property type="nucleotide sequence ID" value="NZ_JAZBJZ010000015.1"/>
</dbReference>
<protein>
    <submittedName>
        <fullName evidence="1">Uncharacterized protein</fullName>
    </submittedName>
</protein>
<dbReference type="EMBL" id="JAZBJZ010000015">
    <property type="protein sequence ID" value="MEE3716282.1"/>
    <property type="molecule type" value="Genomic_DNA"/>
</dbReference>
<dbReference type="Proteomes" id="UP001333818">
    <property type="component" value="Unassembled WGS sequence"/>
</dbReference>
<dbReference type="AlphaFoldDB" id="A0AAW9PUD3"/>
<keyword evidence="2" id="KW-1185">Reference proteome</keyword>
<proteinExistence type="predicted"/>
<sequence>MARYTGTYQLDNGYIAESVALTVFAVNLANPIAGSPFGGERTDTRLDFDKNFLPPSFLLNLVGVRPCCTIPVNSIRHARLFYSDTRYLFIPCPFRGGTPEFFGFYKELFLNTQQVHLEAHGETVGADRILVFANRP</sequence>
<name>A0AAW9PUD3_9CYAN</name>
<gene>
    <name evidence="1" type="ORF">V2H45_05940</name>
</gene>
<reference evidence="1" key="1">
    <citation type="submission" date="2024-01" db="EMBL/GenBank/DDBJ databases">
        <title>Bank of Algae and Cyanobacteria of the Azores (BACA) strain genomes.</title>
        <authorList>
            <person name="Luz R."/>
            <person name="Cordeiro R."/>
            <person name="Fonseca A."/>
            <person name="Goncalves V."/>
        </authorList>
    </citation>
    <scope>NUCLEOTIDE SEQUENCE</scope>
    <source>
        <strain evidence="1">BACA0141</strain>
    </source>
</reference>